<dbReference type="InterPro" id="IPR050572">
    <property type="entry name" value="Fe-S_Ferredoxin"/>
</dbReference>
<dbReference type="PANTHER" id="PTHR43687:SF4">
    <property type="entry name" value="BLR5484 PROTEIN"/>
    <property type="match status" value="1"/>
</dbReference>
<dbReference type="PROSITE" id="PS00198">
    <property type="entry name" value="4FE4S_FER_1"/>
    <property type="match status" value="1"/>
</dbReference>
<organism evidence="6 7">
    <name type="scientific">Syntrophothermus lipocalidus (strain DSM 12680 / TGB-C1)</name>
    <dbReference type="NCBI Taxonomy" id="643648"/>
    <lineage>
        <taxon>Bacteria</taxon>
        <taxon>Bacillati</taxon>
        <taxon>Bacillota</taxon>
        <taxon>Clostridia</taxon>
        <taxon>Eubacteriales</taxon>
        <taxon>Syntrophomonadaceae</taxon>
        <taxon>Syntrophothermus</taxon>
    </lineage>
</organism>
<keyword evidence="7" id="KW-1185">Reference proteome</keyword>
<dbReference type="PROSITE" id="PS51379">
    <property type="entry name" value="4FE4S_FER_2"/>
    <property type="match status" value="2"/>
</dbReference>
<dbReference type="GO" id="GO:0051539">
    <property type="term" value="F:4 iron, 4 sulfur cluster binding"/>
    <property type="evidence" value="ECO:0007669"/>
    <property type="project" value="UniProtKB-KW"/>
</dbReference>
<gene>
    <name evidence="6" type="ordered locus">Slip_1773</name>
</gene>
<keyword evidence="4" id="KW-0411">Iron-sulfur</keyword>
<name>D7CP93_SYNLT</name>
<reference evidence="7" key="1">
    <citation type="journal article" date="2010" name="Stand. Genomic Sci.">
        <title>Complete genome sequence of Syntrophothermus lipocalidus type strain (TGB-C1T).</title>
        <authorList>
            <consortium name="US DOE Joint Genome Institute (JGI-PGF)"/>
            <person name="Djao O."/>
            <person name="Zhang X."/>
            <person name="Lucas S."/>
            <person name="Lapidus A."/>
            <person name="Glavina Del Rio T."/>
            <person name="Nolan M."/>
            <person name="Tice H."/>
            <person name="Cheng J."/>
            <person name="Han C."/>
            <person name="Tapia R."/>
            <person name="Goodwin L."/>
            <person name="Pitluck S."/>
            <person name="Liolios K."/>
            <person name="Ivanova N."/>
            <person name="Mavromatis K."/>
            <person name="Mikhailova N."/>
            <person name="Ovchinnikova G."/>
            <person name="Pati A."/>
            <person name="Brambilla E."/>
            <person name="Chen A."/>
            <person name="Palaniappan K."/>
            <person name="Land M."/>
            <person name="Hauser L."/>
            <person name="Chang Y."/>
            <person name="Jeffries C."/>
            <person name="Rohde M."/>
            <person name="Sikorski J."/>
            <person name="Spring S."/>
            <person name="Goker M."/>
            <person name="Detter J."/>
            <person name="Woyke T."/>
            <person name="Bristow J."/>
            <person name="Eisen J."/>
            <person name="Markowitz V."/>
            <person name="Hugenholtz P."/>
            <person name="Kyrpides N."/>
            <person name="Klenk H."/>
        </authorList>
    </citation>
    <scope>NUCLEOTIDE SEQUENCE [LARGE SCALE GENOMIC DNA]</scope>
    <source>
        <strain evidence="7">DSM 12680 / TGB-C1</strain>
    </source>
</reference>
<dbReference type="InterPro" id="IPR017900">
    <property type="entry name" value="4Fe4S_Fe_S_CS"/>
</dbReference>
<evidence type="ECO:0000256" key="2">
    <source>
        <dbReference type="ARBA" id="ARBA00022723"/>
    </source>
</evidence>
<accession>D7CP93</accession>
<keyword evidence="1" id="KW-0004">4Fe-4S</keyword>
<dbReference type="KEGG" id="slp:Slip_1773"/>
<keyword evidence="2" id="KW-0479">Metal-binding</keyword>
<dbReference type="EMBL" id="CP002048">
    <property type="protein sequence ID" value="ADI02528.1"/>
    <property type="molecule type" value="Genomic_DNA"/>
</dbReference>
<evidence type="ECO:0000313" key="7">
    <source>
        <dbReference type="Proteomes" id="UP000000378"/>
    </source>
</evidence>
<dbReference type="PANTHER" id="PTHR43687">
    <property type="entry name" value="ADENYLYLSULFATE REDUCTASE, BETA SUBUNIT"/>
    <property type="match status" value="1"/>
</dbReference>
<evidence type="ECO:0000259" key="5">
    <source>
        <dbReference type="PROSITE" id="PS51379"/>
    </source>
</evidence>
<dbReference type="Gene3D" id="3.30.70.20">
    <property type="match status" value="1"/>
</dbReference>
<sequence>MAQGRVLFDEGRCKACELCVHFCPKGVIGIDKIRINSLGYHPASAVNPENCNGCAICARMCPDLVIEVERE</sequence>
<keyword evidence="3" id="KW-0408">Iron</keyword>
<evidence type="ECO:0000256" key="3">
    <source>
        <dbReference type="ARBA" id="ARBA00023004"/>
    </source>
</evidence>
<evidence type="ECO:0000256" key="1">
    <source>
        <dbReference type="ARBA" id="ARBA00022485"/>
    </source>
</evidence>
<dbReference type="RefSeq" id="WP_013175930.1">
    <property type="nucleotide sequence ID" value="NC_014220.1"/>
</dbReference>
<dbReference type="SUPFAM" id="SSF54862">
    <property type="entry name" value="4Fe-4S ferredoxins"/>
    <property type="match status" value="1"/>
</dbReference>
<dbReference type="OrthoDB" id="9804603at2"/>
<evidence type="ECO:0000256" key="4">
    <source>
        <dbReference type="ARBA" id="ARBA00023014"/>
    </source>
</evidence>
<dbReference type="eggNOG" id="COG1146">
    <property type="taxonomic scope" value="Bacteria"/>
</dbReference>
<feature type="domain" description="4Fe-4S ferredoxin-type" evidence="5">
    <location>
        <begin position="42"/>
        <end position="71"/>
    </location>
</feature>
<dbReference type="Pfam" id="PF12838">
    <property type="entry name" value="Fer4_7"/>
    <property type="match status" value="1"/>
</dbReference>
<dbReference type="STRING" id="643648.Slip_1773"/>
<dbReference type="GO" id="GO:0046872">
    <property type="term" value="F:metal ion binding"/>
    <property type="evidence" value="ECO:0007669"/>
    <property type="project" value="UniProtKB-KW"/>
</dbReference>
<reference evidence="6 7" key="2">
    <citation type="journal article" date="2010" name="Stand. Genomic Sci.">
        <title>Complete genome sequence of Syntrophothermus lipocalidus type strain (TGB-C1).</title>
        <authorList>
            <person name="Djao O.D."/>
            <person name="Zhang X."/>
            <person name="Lucas S."/>
            <person name="Lapidus A."/>
            <person name="Del Rio T.G."/>
            <person name="Nolan M."/>
            <person name="Tice H."/>
            <person name="Cheng J.F."/>
            <person name="Han C."/>
            <person name="Tapia R."/>
            <person name="Goodwin L."/>
            <person name="Pitluck S."/>
            <person name="Liolios K."/>
            <person name="Ivanova N."/>
            <person name="Mavromatis K."/>
            <person name="Mikhailova N."/>
            <person name="Ovchinnikova G."/>
            <person name="Pati A."/>
            <person name="Brambilla E."/>
            <person name="Chen A."/>
            <person name="Palaniappan K."/>
            <person name="Land M."/>
            <person name="Hauser L."/>
            <person name="Chang Y.J."/>
            <person name="Jeffries C.D."/>
            <person name="Rohde M."/>
            <person name="Sikorski J."/>
            <person name="Spring S."/>
            <person name="Goker M."/>
            <person name="Detter J.C."/>
            <person name="Woyke T."/>
            <person name="Bristow J."/>
            <person name="Eisen J.A."/>
            <person name="Markowitz V."/>
            <person name="Hugenholtz P."/>
            <person name="Kyrpides N.C."/>
            <person name="Klenk H.P."/>
        </authorList>
    </citation>
    <scope>NUCLEOTIDE SEQUENCE [LARGE SCALE GENOMIC DNA]</scope>
    <source>
        <strain evidence="7">DSM 12680 / TGB-C1</strain>
    </source>
</reference>
<feature type="domain" description="4Fe-4S ferredoxin-type" evidence="5">
    <location>
        <begin position="4"/>
        <end position="33"/>
    </location>
</feature>
<dbReference type="InterPro" id="IPR017896">
    <property type="entry name" value="4Fe4S_Fe-S-bd"/>
</dbReference>
<evidence type="ECO:0000313" key="6">
    <source>
        <dbReference type="EMBL" id="ADI02528.1"/>
    </source>
</evidence>
<proteinExistence type="predicted"/>
<dbReference type="HOGENOM" id="CLU_139698_5_3_9"/>
<dbReference type="AlphaFoldDB" id="D7CP93"/>
<protein>
    <submittedName>
        <fullName evidence="6">4Fe-4S ferredoxin iron-sulfur binding domain protein</fullName>
    </submittedName>
</protein>
<dbReference type="Proteomes" id="UP000000378">
    <property type="component" value="Chromosome"/>
</dbReference>